<accession>A0A5S4ZWI1</accession>
<protein>
    <submittedName>
        <fullName evidence="2">Protein phosphatase</fullName>
    </submittedName>
</protein>
<sequence length="238" mass="25850">MRWSQITECGPVRRRNEDWLCVCPDLGLFAVADGMGGHLAGDVASRLALGVLEDYLRDHRHDNAPYPDKLATGIQKANEVVYLAASKDVQRRGMGTTITACLVQGYHATVANVGDSRALLLREGNINKLTVDHSLVQELIDGGGISEKEALQHPRRNVLTRALGVGPRVNVDIYEYSLARGDRILICTDGLTGFVPEQRIGDLLLVSPDPQEALHLLLKEAIAAGSNDNITIILLAVD</sequence>
<organism evidence="2 3">
    <name type="scientific">Desulfallas thermosapovorans DSM 6562</name>
    <dbReference type="NCBI Taxonomy" id="1121431"/>
    <lineage>
        <taxon>Bacteria</taxon>
        <taxon>Bacillati</taxon>
        <taxon>Bacillota</taxon>
        <taxon>Clostridia</taxon>
        <taxon>Eubacteriales</taxon>
        <taxon>Desulfallaceae</taxon>
        <taxon>Desulfallas</taxon>
    </lineage>
</organism>
<dbReference type="Gene3D" id="3.60.40.10">
    <property type="entry name" value="PPM-type phosphatase domain"/>
    <property type="match status" value="1"/>
</dbReference>
<gene>
    <name evidence="2" type="ORF">LX24_00572</name>
</gene>
<dbReference type="SUPFAM" id="SSF81606">
    <property type="entry name" value="PP2C-like"/>
    <property type="match status" value="1"/>
</dbReference>
<dbReference type="NCBIfam" id="NF033484">
    <property type="entry name" value="Stp1_PP2C_phos"/>
    <property type="match status" value="1"/>
</dbReference>
<dbReference type="GO" id="GO:0004722">
    <property type="term" value="F:protein serine/threonine phosphatase activity"/>
    <property type="evidence" value="ECO:0007669"/>
    <property type="project" value="InterPro"/>
</dbReference>
<name>A0A5S4ZWI1_9FIRM</name>
<dbReference type="AlphaFoldDB" id="A0A5S4ZWI1"/>
<keyword evidence="3" id="KW-1185">Reference proteome</keyword>
<comment type="caution">
    <text evidence="2">The sequence shown here is derived from an EMBL/GenBank/DDBJ whole genome shotgun (WGS) entry which is preliminary data.</text>
</comment>
<dbReference type="SMART" id="SM00332">
    <property type="entry name" value="PP2Cc"/>
    <property type="match status" value="1"/>
</dbReference>
<dbReference type="PROSITE" id="PS51746">
    <property type="entry name" value="PPM_2"/>
    <property type="match status" value="1"/>
</dbReference>
<dbReference type="Pfam" id="PF00481">
    <property type="entry name" value="PP2C"/>
    <property type="match status" value="1"/>
</dbReference>
<feature type="domain" description="PPM-type phosphatase" evidence="1">
    <location>
        <begin position="1"/>
        <end position="237"/>
    </location>
</feature>
<evidence type="ECO:0000313" key="3">
    <source>
        <dbReference type="Proteomes" id="UP000323166"/>
    </source>
</evidence>
<dbReference type="SMART" id="SM00331">
    <property type="entry name" value="PP2C_SIG"/>
    <property type="match status" value="1"/>
</dbReference>
<dbReference type="InterPro" id="IPR015655">
    <property type="entry name" value="PP2C"/>
</dbReference>
<dbReference type="CDD" id="cd00143">
    <property type="entry name" value="PP2Cc"/>
    <property type="match status" value="1"/>
</dbReference>
<dbReference type="EMBL" id="VNHM01000002">
    <property type="protein sequence ID" value="TYO97378.1"/>
    <property type="molecule type" value="Genomic_DNA"/>
</dbReference>
<dbReference type="RefSeq" id="WP_166510620.1">
    <property type="nucleotide sequence ID" value="NZ_VNHM01000002.1"/>
</dbReference>
<proteinExistence type="predicted"/>
<evidence type="ECO:0000259" key="1">
    <source>
        <dbReference type="PROSITE" id="PS51746"/>
    </source>
</evidence>
<dbReference type="InterPro" id="IPR001932">
    <property type="entry name" value="PPM-type_phosphatase-like_dom"/>
</dbReference>
<dbReference type="InterPro" id="IPR036457">
    <property type="entry name" value="PPM-type-like_dom_sf"/>
</dbReference>
<evidence type="ECO:0000313" key="2">
    <source>
        <dbReference type="EMBL" id="TYO97378.1"/>
    </source>
</evidence>
<dbReference type="PANTHER" id="PTHR47992">
    <property type="entry name" value="PROTEIN PHOSPHATASE"/>
    <property type="match status" value="1"/>
</dbReference>
<reference evidence="2 3" key="1">
    <citation type="submission" date="2019-07" db="EMBL/GenBank/DDBJ databases">
        <title>Genomic Encyclopedia of Type Strains, Phase I: the one thousand microbial genomes (KMG-I) project.</title>
        <authorList>
            <person name="Kyrpides N."/>
        </authorList>
    </citation>
    <scope>NUCLEOTIDE SEQUENCE [LARGE SCALE GENOMIC DNA]</scope>
    <source>
        <strain evidence="2 3">DSM 6562</strain>
    </source>
</reference>
<dbReference type="Proteomes" id="UP000323166">
    <property type="component" value="Unassembled WGS sequence"/>
</dbReference>